<dbReference type="AlphaFoldDB" id="A0A0V0T104"/>
<keyword evidence="1" id="KW-1133">Transmembrane helix</keyword>
<gene>
    <name evidence="2" type="ORF">T05_2142</name>
</gene>
<accession>A0A0V0T104</accession>
<evidence type="ECO:0000313" key="2">
    <source>
        <dbReference type="EMBL" id="KRX32670.1"/>
    </source>
</evidence>
<dbReference type="EMBL" id="JYDJ01001099">
    <property type="protein sequence ID" value="KRX32670.1"/>
    <property type="molecule type" value="Genomic_DNA"/>
</dbReference>
<keyword evidence="3" id="KW-1185">Reference proteome</keyword>
<evidence type="ECO:0000313" key="3">
    <source>
        <dbReference type="Proteomes" id="UP000055048"/>
    </source>
</evidence>
<proteinExistence type="predicted"/>
<dbReference type="Proteomes" id="UP000055048">
    <property type="component" value="Unassembled WGS sequence"/>
</dbReference>
<organism evidence="2 3">
    <name type="scientific">Trichinella murrelli</name>
    <dbReference type="NCBI Taxonomy" id="144512"/>
    <lineage>
        <taxon>Eukaryota</taxon>
        <taxon>Metazoa</taxon>
        <taxon>Ecdysozoa</taxon>
        <taxon>Nematoda</taxon>
        <taxon>Enoplea</taxon>
        <taxon>Dorylaimia</taxon>
        <taxon>Trichinellida</taxon>
        <taxon>Trichinellidae</taxon>
        <taxon>Trichinella</taxon>
    </lineage>
</organism>
<evidence type="ECO:0000256" key="1">
    <source>
        <dbReference type="SAM" id="Phobius"/>
    </source>
</evidence>
<comment type="caution">
    <text evidence="2">The sequence shown here is derived from an EMBL/GenBank/DDBJ whole genome shotgun (WGS) entry which is preliminary data.</text>
</comment>
<feature type="transmembrane region" description="Helical" evidence="1">
    <location>
        <begin position="20"/>
        <end position="40"/>
    </location>
</feature>
<protein>
    <submittedName>
        <fullName evidence="2">Uncharacterized protein</fullName>
    </submittedName>
</protein>
<keyword evidence="1" id="KW-0812">Transmembrane</keyword>
<sequence length="83" mass="9115">MNLTQTVSENLLNTLDRTVFGAVTFSSSSVVSLIIRQISLSQASSVSTHPDNVLLLVAVSTFPVLIHSYYKQKLLTNYVLISE</sequence>
<keyword evidence="1" id="KW-0472">Membrane</keyword>
<reference evidence="2 3" key="1">
    <citation type="submission" date="2015-01" db="EMBL/GenBank/DDBJ databases">
        <title>Evolution of Trichinella species and genotypes.</title>
        <authorList>
            <person name="Korhonen P.K."/>
            <person name="Edoardo P."/>
            <person name="Giuseppe L.R."/>
            <person name="Gasser R.B."/>
        </authorList>
    </citation>
    <scope>NUCLEOTIDE SEQUENCE [LARGE SCALE GENOMIC DNA]</scope>
    <source>
        <strain evidence="2">ISS417</strain>
    </source>
</reference>
<feature type="transmembrane region" description="Helical" evidence="1">
    <location>
        <begin position="52"/>
        <end position="70"/>
    </location>
</feature>
<name>A0A0V0T104_9BILA</name>